<dbReference type="InterPro" id="IPR005036">
    <property type="entry name" value="CBM21_dom"/>
</dbReference>
<dbReference type="Gene3D" id="2.60.40.2440">
    <property type="entry name" value="Carbohydrate binding type-21 domain"/>
    <property type="match status" value="1"/>
</dbReference>
<evidence type="ECO:0000313" key="3">
    <source>
        <dbReference type="EMBL" id="CEP01629.1"/>
    </source>
</evidence>
<evidence type="ECO:0000313" key="6">
    <source>
        <dbReference type="Proteomes" id="UP000290189"/>
    </source>
</evidence>
<geneLocation type="mitochondrion" evidence="4"/>
<feature type="chain" id="PRO_5033224993" description="CBM21 domain-containing protein" evidence="1">
    <location>
        <begin position="26"/>
        <end position="264"/>
    </location>
</feature>
<reference evidence="3 5" key="1">
    <citation type="submission" date="2015-02" db="EMBL/GenBank/DDBJ databases">
        <authorList>
            <person name="Chooi Y.-H."/>
        </authorList>
    </citation>
    <scope>NUCLEOTIDE SEQUENCE [LARGE SCALE GENOMIC DNA]</scope>
    <source>
        <strain evidence="3">E3</strain>
    </source>
</reference>
<dbReference type="Proteomes" id="UP000290189">
    <property type="component" value="Unassembled WGS sequence"/>
</dbReference>
<keyword evidence="1" id="KW-0732">Signal</keyword>
<keyword evidence="4" id="KW-0496">Mitochondrion</keyword>
<name>A0A0G4J2S6_PLABS</name>
<dbReference type="OrthoDB" id="1881at2759"/>
<dbReference type="Proteomes" id="UP000039324">
    <property type="component" value="Unassembled WGS sequence"/>
</dbReference>
<feature type="domain" description="CBM21" evidence="2">
    <location>
        <begin position="71"/>
        <end position="164"/>
    </location>
</feature>
<dbReference type="Pfam" id="PF03370">
    <property type="entry name" value="CBM_21"/>
    <property type="match status" value="1"/>
</dbReference>
<keyword evidence="5" id="KW-1185">Reference proteome</keyword>
<dbReference type="EMBL" id="CDSF01000114">
    <property type="protein sequence ID" value="CEP01629.1"/>
    <property type="molecule type" value="Genomic_DNA"/>
</dbReference>
<evidence type="ECO:0000259" key="2">
    <source>
        <dbReference type="Pfam" id="PF03370"/>
    </source>
</evidence>
<protein>
    <recommendedName>
        <fullName evidence="2">CBM21 domain-containing protein</fullName>
    </recommendedName>
</protein>
<dbReference type="InterPro" id="IPR038175">
    <property type="entry name" value="CBM21_dom_sf"/>
</dbReference>
<evidence type="ECO:0000313" key="5">
    <source>
        <dbReference type="Proteomes" id="UP000039324"/>
    </source>
</evidence>
<reference evidence="4 6" key="2">
    <citation type="submission" date="2018-03" db="EMBL/GenBank/DDBJ databases">
        <authorList>
            <person name="Fogelqvist J."/>
        </authorList>
    </citation>
    <scope>NUCLEOTIDE SEQUENCE [LARGE SCALE GENOMIC DNA]</scope>
</reference>
<evidence type="ECO:0000256" key="1">
    <source>
        <dbReference type="SAM" id="SignalP"/>
    </source>
</evidence>
<accession>A0A0G4J2S6</accession>
<organism evidence="3 5">
    <name type="scientific">Plasmodiophora brassicae</name>
    <name type="common">Clubroot disease agent</name>
    <dbReference type="NCBI Taxonomy" id="37360"/>
    <lineage>
        <taxon>Eukaryota</taxon>
        <taxon>Sar</taxon>
        <taxon>Rhizaria</taxon>
        <taxon>Endomyxa</taxon>
        <taxon>Phytomyxea</taxon>
        <taxon>Plasmodiophorida</taxon>
        <taxon>Plasmodiophoridae</taxon>
        <taxon>Plasmodiophora</taxon>
    </lineage>
</organism>
<feature type="signal peptide" evidence="1">
    <location>
        <begin position="1"/>
        <end position="25"/>
    </location>
</feature>
<sequence length="264" mass="29150">MVAALGLVACCAVGWALLATAGAAASERGRRVSFSASDEYQYFDKAESPVEVGNRRQIEMRLLTPTPPAVVYLSHVDNEDGVVLGTVTVDNIAYEKVVRVRYTGSDEPGAAGEVTACHLRTWGDHRRDDFQFSVDFRDRVRRLAPSMALRVDMTLVYVVNGALYNNYASIEMSSPVAAWDDVWPVSQTIPIPGARLDQVSLLPNNFQDLRGYSGGWPAAECRRRDFKRHRRWSASACKSDYDSECLPVPIYGRLSTSPPLSSSP</sequence>
<dbReference type="EMBL" id="OVEO01000012">
    <property type="protein sequence ID" value="SPQ99467.1"/>
    <property type="molecule type" value="Genomic_DNA"/>
</dbReference>
<dbReference type="AlphaFoldDB" id="A0A0G4J2S6"/>
<proteinExistence type="predicted"/>
<gene>
    <name evidence="3" type="ORF">PBRA_008571</name>
    <name evidence="4" type="ORF">PLBR_LOCUS6682</name>
</gene>
<evidence type="ECO:0000313" key="4">
    <source>
        <dbReference type="EMBL" id="SPQ99467.1"/>
    </source>
</evidence>